<evidence type="ECO:0000256" key="1">
    <source>
        <dbReference type="ARBA" id="ARBA00004786"/>
    </source>
</evidence>
<dbReference type="InterPro" id="IPR016160">
    <property type="entry name" value="Ald_DH_CS_CYS"/>
</dbReference>
<dbReference type="InterPro" id="IPR015590">
    <property type="entry name" value="Aldehyde_DH_dom"/>
</dbReference>
<dbReference type="GO" id="GO:0009898">
    <property type="term" value="C:cytoplasmic side of plasma membrane"/>
    <property type="evidence" value="ECO:0007669"/>
    <property type="project" value="TreeGrafter"/>
</dbReference>
<evidence type="ECO:0000259" key="9">
    <source>
        <dbReference type="Pfam" id="PF01619"/>
    </source>
</evidence>
<feature type="compositionally biased region" description="Polar residues" evidence="7">
    <location>
        <begin position="480"/>
        <end position="489"/>
    </location>
</feature>
<evidence type="ECO:0000313" key="10">
    <source>
        <dbReference type="EMBL" id="PEN16501.1"/>
    </source>
</evidence>
<name>A0A2A8D6G8_9MICC</name>
<dbReference type="Proteomes" id="UP000219947">
    <property type="component" value="Unassembled WGS sequence"/>
</dbReference>
<evidence type="ECO:0000259" key="8">
    <source>
        <dbReference type="Pfam" id="PF00171"/>
    </source>
</evidence>
<dbReference type="GO" id="GO:0010133">
    <property type="term" value="P:L-proline catabolic process to L-glutamate"/>
    <property type="evidence" value="ECO:0007669"/>
    <property type="project" value="InterPro"/>
</dbReference>
<dbReference type="EC" id="1.2.1.88" evidence="2"/>
<evidence type="ECO:0000256" key="2">
    <source>
        <dbReference type="ARBA" id="ARBA00012884"/>
    </source>
</evidence>
<gene>
    <name evidence="10" type="ORF">CRM92_00165</name>
</gene>
<reference evidence="10" key="1">
    <citation type="submission" date="2017-10" db="EMBL/GenBank/DDBJ databases">
        <title>Kefir isolates.</title>
        <authorList>
            <person name="Kim Y."/>
            <person name="Blasche S."/>
        </authorList>
    </citation>
    <scope>NUCLEOTIDE SEQUENCE [LARGE SCALE GENOMIC DNA]</scope>
    <source>
        <strain evidence="10">OG2-2</strain>
    </source>
</reference>
<dbReference type="EMBL" id="PDEV01000001">
    <property type="protein sequence ID" value="PEN16501.1"/>
    <property type="molecule type" value="Genomic_DNA"/>
</dbReference>
<dbReference type="PIRSF" id="PIRSF000197">
    <property type="entry name" value="Bifunct_PutA"/>
    <property type="match status" value="1"/>
</dbReference>
<comment type="catalytic activity">
    <reaction evidence="5">
        <text>L-glutamate 5-semialdehyde + NAD(+) + H2O = L-glutamate + NADH + 2 H(+)</text>
        <dbReference type="Rhea" id="RHEA:30235"/>
        <dbReference type="ChEBI" id="CHEBI:15377"/>
        <dbReference type="ChEBI" id="CHEBI:15378"/>
        <dbReference type="ChEBI" id="CHEBI:29985"/>
        <dbReference type="ChEBI" id="CHEBI:57540"/>
        <dbReference type="ChEBI" id="CHEBI:57945"/>
        <dbReference type="ChEBI" id="CHEBI:58066"/>
        <dbReference type="EC" id="1.2.1.88"/>
    </reaction>
</comment>
<keyword evidence="3" id="KW-0560">Oxidoreductase</keyword>
<dbReference type="GO" id="GO:0003700">
    <property type="term" value="F:DNA-binding transcription factor activity"/>
    <property type="evidence" value="ECO:0007669"/>
    <property type="project" value="InterPro"/>
</dbReference>
<evidence type="ECO:0000256" key="7">
    <source>
        <dbReference type="SAM" id="MobiDB-lite"/>
    </source>
</evidence>
<evidence type="ECO:0000313" key="11">
    <source>
        <dbReference type="Proteomes" id="UP000219947"/>
    </source>
</evidence>
<dbReference type="GO" id="GO:0004657">
    <property type="term" value="F:proline dehydrogenase activity"/>
    <property type="evidence" value="ECO:0007669"/>
    <property type="project" value="InterPro"/>
</dbReference>
<keyword evidence="11" id="KW-1185">Reference proteome</keyword>
<proteinExistence type="predicted"/>
<evidence type="ECO:0000256" key="5">
    <source>
        <dbReference type="ARBA" id="ARBA00048142"/>
    </source>
</evidence>
<dbReference type="SUPFAM" id="SSF53720">
    <property type="entry name" value="ALDH-like"/>
    <property type="match status" value="1"/>
</dbReference>
<evidence type="ECO:0000256" key="4">
    <source>
        <dbReference type="ARBA" id="ARBA00023027"/>
    </source>
</evidence>
<dbReference type="Gene3D" id="3.20.20.220">
    <property type="match status" value="1"/>
</dbReference>
<dbReference type="Gene3D" id="3.40.605.10">
    <property type="entry name" value="Aldehyde Dehydrogenase, Chain A, domain 1"/>
    <property type="match status" value="1"/>
</dbReference>
<sequence length="1163" mass="126949">MTHPFASEHYQKLAQDARALVRQWVTESQSIKPTYAAKQLAGVLKDPKGLPFTVGFVDGVIRPEDDNVSGRNLSRISGLAPSFLPWYMKSAVGFGGKLAGKVSWPTVPVARRVLREMVGHLIVDASEEKLGDAIAELTKSGNRLNVNLLGEAVLGDNEAEHRLSETKRLLARDDVDYVSIKVSAVSGPHQHWAFDEVVEEAVRRLTPLYELAASSSPKKFINLDMEEYKDLDMTIEVFTKILNQPHLKDLEAGIVLQAYLPDTLAAMQRLQAWAAERVANGGSSIKVRLVKGANLSMEIVEGVMHGWPVTTWDTKQAADTNYKRILDYALRPEHAKNIRLGVAGHNLFDVAFALLLAEDRGVKDRVEFEMLIGMAEQQAEIIRRRVGHLLLYVPVVNPKEFDVAIAYLIRRLEENASSENFMSGIFDLATDEEIFKREEDRFMRSLNSVTDEVPEGKRHQNRQAENADNVFVPAGRFENTPDTDPSLSGNREWGRAILERSKTTQIGIATLKENELTSAAEAEQLVADAEASGKVWGRLSGAERAAVLRNVGKEIALHRAELLEVMAAEAGKTLDQGDTEVSEAIDFAYYYAMLAEDLEKIDGAQVQSVDLTVVVPPWNFPTAIPAGGVLAGLAAGSAVIFKPATITARTGALIAEIMWKAGVPKDVLKLVKVVDREAGKVLISHPEVDRLILTGGYETAELFRSWRDDLPLFGETSGKNSIIVTPNADIDLAVKDVVYSAFGHAGQKCSAGSTVILVGAAAQSERFRRQLLDSVNSLHVAHPQDIEAQMGPVAQKPEEKLLRGLTTLGPGERWLIQPKELDDTGRLWSPGVREGVKPGSEYHMTEYFGPILGIMTADTLEEAIELQNAPDYGLTAGLHSLDAEELELWLSKVQAGNVYVNRGITGAIVRRQPFGGWKKSTVGSGTKAGGPSYLIALSDWERTEATATAIPQSVAVREVLATADNADLCTAEDFAFLTRSASSDAEAWESEFGYGYDPSKLGVERNILRYVPTQVLVRADESASVADAVRVVLAGLAAGAPMALSVGKDLPVAVRGILENKGIKYLVESDEAWRTYLASNAKTPVRALAGTPLEGTRIRYIGDDVKSVYTALGGRPDVAVYFHPVTEAGRIEMLPFLREQAVSITAHRFGNPNPFSESVISSR</sequence>
<dbReference type="SUPFAM" id="SSF51730">
    <property type="entry name" value="FAD-linked oxidoreductase"/>
    <property type="match status" value="1"/>
</dbReference>
<comment type="caution">
    <text evidence="10">The sequence shown here is derived from an EMBL/GenBank/DDBJ whole genome shotgun (WGS) entry which is preliminary data.</text>
</comment>
<dbReference type="RefSeq" id="WP_048777746.1">
    <property type="nucleotide sequence ID" value="NZ_CAURLQ010000003.1"/>
</dbReference>
<protein>
    <recommendedName>
        <fullName evidence="2">L-glutamate gamma-semialdehyde dehydrogenase</fullName>
        <ecNumber evidence="2">1.2.1.88</ecNumber>
    </recommendedName>
</protein>
<feature type="domain" description="Proline dehydrogenase" evidence="9">
    <location>
        <begin position="133"/>
        <end position="423"/>
    </location>
</feature>
<dbReference type="InterPro" id="IPR016163">
    <property type="entry name" value="Ald_DH_C"/>
</dbReference>
<dbReference type="PANTHER" id="PTHR42862">
    <property type="entry name" value="DELTA-1-PYRROLINE-5-CARBOXYLATE DEHYDROGENASE 1, ISOFORM A-RELATED"/>
    <property type="match status" value="1"/>
</dbReference>
<dbReference type="InterPro" id="IPR016161">
    <property type="entry name" value="Ald_DH/histidinol_DH"/>
</dbReference>
<feature type="active site" evidence="6">
    <location>
        <position position="749"/>
    </location>
</feature>
<dbReference type="Pfam" id="PF01619">
    <property type="entry name" value="Pro_dh"/>
    <property type="match status" value="1"/>
</dbReference>
<feature type="active site" evidence="6">
    <location>
        <position position="715"/>
    </location>
</feature>
<feature type="region of interest" description="Disordered" evidence="7">
    <location>
        <begin position="450"/>
        <end position="492"/>
    </location>
</feature>
<dbReference type="InterPro" id="IPR016162">
    <property type="entry name" value="Ald_DH_N"/>
</dbReference>
<evidence type="ECO:0000256" key="3">
    <source>
        <dbReference type="ARBA" id="ARBA00023002"/>
    </source>
</evidence>
<dbReference type="PROSITE" id="PS00070">
    <property type="entry name" value="ALDEHYDE_DEHYDR_CYS"/>
    <property type="match status" value="1"/>
</dbReference>
<dbReference type="InterPro" id="IPR029041">
    <property type="entry name" value="FAD-linked_oxidoreductase-like"/>
</dbReference>
<organism evidence="10 11">
    <name type="scientific">Rothia dentocariosa</name>
    <dbReference type="NCBI Taxonomy" id="2047"/>
    <lineage>
        <taxon>Bacteria</taxon>
        <taxon>Bacillati</taxon>
        <taxon>Actinomycetota</taxon>
        <taxon>Actinomycetes</taxon>
        <taxon>Micrococcales</taxon>
        <taxon>Micrococcaceae</taxon>
        <taxon>Rothia</taxon>
    </lineage>
</organism>
<dbReference type="Pfam" id="PF00171">
    <property type="entry name" value="Aldedh"/>
    <property type="match status" value="1"/>
</dbReference>
<dbReference type="GO" id="GO:0003842">
    <property type="term" value="F:L-glutamate gamma-semialdehyde dehydrogenase activity"/>
    <property type="evidence" value="ECO:0007669"/>
    <property type="project" value="UniProtKB-EC"/>
</dbReference>
<dbReference type="InterPro" id="IPR050485">
    <property type="entry name" value="Proline_metab_enzyme"/>
</dbReference>
<dbReference type="InterPro" id="IPR002872">
    <property type="entry name" value="Proline_DH_dom"/>
</dbReference>
<dbReference type="AlphaFoldDB" id="A0A2A8D6G8"/>
<keyword evidence="4" id="KW-0520">NAD</keyword>
<dbReference type="PANTHER" id="PTHR42862:SF1">
    <property type="entry name" value="DELTA-1-PYRROLINE-5-CARBOXYLATE DEHYDROGENASE 2, ISOFORM A-RELATED"/>
    <property type="match status" value="1"/>
</dbReference>
<accession>A0A2A8D6G8</accession>
<evidence type="ECO:0000256" key="6">
    <source>
        <dbReference type="PIRSR" id="PIRSR000197-1"/>
    </source>
</evidence>
<feature type="domain" description="Aldehyde dehydrogenase" evidence="8">
    <location>
        <begin position="515"/>
        <end position="929"/>
    </location>
</feature>
<dbReference type="InterPro" id="IPR025703">
    <property type="entry name" value="Bifunct_PutA"/>
</dbReference>
<comment type="pathway">
    <text evidence="1">Amino-acid degradation; L-proline degradation into L-glutamate; L-glutamate from L-proline: step 2/2.</text>
</comment>
<dbReference type="Gene3D" id="3.40.309.10">
    <property type="entry name" value="Aldehyde Dehydrogenase, Chain A, domain 2"/>
    <property type="match status" value="1"/>
</dbReference>